<dbReference type="RefSeq" id="WP_244842045.1">
    <property type="nucleotide sequence ID" value="NZ_CP107006.1"/>
</dbReference>
<evidence type="ECO:0000256" key="1">
    <source>
        <dbReference type="SAM" id="SignalP"/>
    </source>
</evidence>
<organism evidence="2 3">
    <name type="scientific">Chitinophaga horti</name>
    <dbReference type="NCBI Taxonomy" id="2920382"/>
    <lineage>
        <taxon>Bacteria</taxon>
        <taxon>Pseudomonadati</taxon>
        <taxon>Bacteroidota</taxon>
        <taxon>Chitinophagia</taxon>
        <taxon>Chitinophagales</taxon>
        <taxon>Chitinophagaceae</taxon>
        <taxon>Chitinophaga</taxon>
    </lineage>
</organism>
<dbReference type="Proteomes" id="UP001162741">
    <property type="component" value="Chromosome"/>
</dbReference>
<proteinExistence type="predicted"/>
<gene>
    <name evidence="2" type="ORF">MKQ68_17770</name>
</gene>
<name>A0ABY6IXK6_9BACT</name>
<evidence type="ECO:0000313" key="2">
    <source>
        <dbReference type="EMBL" id="UYQ91936.1"/>
    </source>
</evidence>
<feature type="signal peptide" evidence="1">
    <location>
        <begin position="1"/>
        <end position="19"/>
    </location>
</feature>
<accession>A0ABY6IXK6</accession>
<dbReference type="EMBL" id="CP107006">
    <property type="protein sequence ID" value="UYQ91936.1"/>
    <property type="molecule type" value="Genomic_DNA"/>
</dbReference>
<keyword evidence="3" id="KW-1185">Reference proteome</keyword>
<protein>
    <submittedName>
        <fullName evidence="2">T9SS type A sorting domain-containing protein</fullName>
    </submittedName>
</protein>
<dbReference type="NCBIfam" id="TIGR04183">
    <property type="entry name" value="Por_Secre_tail"/>
    <property type="match status" value="1"/>
</dbReference>
<keyword evidence="1" id="KW-0732">Signal</keyword>
<evidence type="ECO:0000313" key="3">
    <source>
        <dbReference type="Proteomes" id="UP001162741"/>
    </source>
</evidence>
<feature type="chain" id="PRO_5047430128" evidence="1">
    <location>
        <begin position="20"/>
        <end position="525"/>
    </location>
</feature>
<reference evidence="2" key="1">
    <citation type="submission" date="2022-10" db="EMBL/GenBank/DDBJ databases">
        <title>Chitinophaga sp. nov., isolated from soil.</title>
        <authorList>
            <person name="Jeon C.O."/>
        </authorList>
    </citation>
    <scope>NUCLEOTIDE SEQUENCE</scope>
    <source>
        <strain evidence="2">R8</strain>
    </source>
</reference>
<dbReference type="InterPro" id="IPR026444">
    <property type="entry name" value="Secre_tail"/>
</dbReference>
<sequence length="525" mass="57505">MKRILPVIFILLSWMRASAQQGIYIPADGKVALTGILPVSFYQDTRNDGLLGSNSGATLYFFGRQWTNGTSANLSNGTGAGGVFRFAGNNPVNTSIGRQLLYGGYNTASASGASFPNLTVDNSSGIELGDLNDTKIRTNLHFNSGNIYLSGWNLVVGDGNPGSITGYNENAFVVTGSGIAGGYLVREKLGNTSGKIVFPIGTDATSYNPVAVEYTGTLDDFRARVFDNVYSLATSGPAMLDTFIYKTWNIGRLNGGGSGANLTFQHMNAVELPEYAANRDNSVINRFSGGRWEEMPFQQLTVADGDLSANGASASATMHTQTPVSTLGNNEYFSKSTHKSVPGRQVMFLRFMAQRISDGLVETFWTTSFERNVSHFVLERKLEHEAGYTAITQVASGAVNGNSRVFINYYYLDPNPFDGWSYYRVRAVLRNGNSEFSEIRAVPPNKKVEIFPNPNYGQFKIKILGYRAPMVLHITNVWGQVVREYRVRSEAVLDITNIAAATYFVVLYDEASHKVVYRGKVLVLK</sequence>